<dbReference type="SUPFAM" id="SSF55961">
    <property type="entry name" value="Bet v1-like"/>
    <property type="match status" value="1"/>
</dbReference>
<evidence type="ECO:0000256" key="5">
    <source>
        <dbReference type="ARBA" id="ARBA00023014"/>
    </source>
</evidence>
<dbReference type="KEGG" id="phb:HYN04_04785"/>
<dbReference type="CDD" id="cd03469">
    <property type="entry name" value="Rieske_RO_Alpha_N"/>
    <property type="match status" value="1"/>
</dbReference>
<dbReference type="InterPro" id="IPR036922">
    <property type="entry name" value="Rieske_2Fe-2S_sf"/>
</dbReference>
<keyword evidence="5" id="KW-0411">Iron-sulfur</keyword>
<dbReference type="Pfam" id="PF19112">
    <property type="entry name" value="VanA_C"/>
    <property type="match status" value="1"/>
</dbReference>
<accession>A0A2Z3HSH7</accession>
<keyword evidence="9" id="KW-1185">Reference proteome</keyword>
<feature type="compositionally biased region" description="Basic and acidic residues" evidence="6">
    <location>
        <begin position="284"/>
        <end position="295"/>
    </location>
</feature>
<dbReference type="RefSeq" id="WP_110449705.1">
    <property type="nucleotide sequence ID" value="NZ_CP029479.1"/>
</dbReference>
<keyword evidence="2" id="KW-0479">Metal-binding</keyword>
<protein>
    <submittedName>
        <fullName evidence="8">Aromatic ring-hydroxylating dioxygenase subunit alpha</fullName>
    </submittedName>
</protein>
<dbReference type="GO" id="GO:0046872">
    <property type="term" value="F:metal ion binding"/>
    <property type="evidence" value="ECO:0007669"/>
    <property type="project" value="UniProtKB-KW"/>
</dbReference>
<evidence type="ECO:0000256" key="2">
    <source>
        <dbReference type="ARBA" id="ARBA00022723"/>
    </source>
</evidence>
<evidence type="ECO:0000256" key="1">
    <source>
        <dbReference type="ARBA" id="ARBA00022714"/>
    </source>
</evidence>
<evidence type="ECO:0000259" key="7">
    <source>
        <dbReference type="PROSITE" id="PS51296"/>
    </source>
</evidence>
<dbReference type="GO" id="GO:0051213">
    <property type="term" value="F:dioxygenase activity"/>
    <property type="evidence" value="ECO:0007669"/>
    <property type="project" value="UniProtKB-KW"/>
</dbReference>
<reference evidence="9" key="1">
    <citation type="submission" date="2018-05" db="EMBL/GenBank/DDBJ databases">
        <title>Genome sequencing of Phenylobacterium sp. HYN0004.</title>
        <authorList>
            <person name="Yi H."/>
            <person name="Baek C."/>
        </authorList>
    </citation>
    <scope>NUCLEOTIDE SEQUENCE [LARGE SCALE GENOMIC DNA]</scope>
    <source>
        <strain evidence="9">HYN0004</strain>
    </source>
</reference>
<dbReference type="Gene3D" id="2.102.10.10">
    <property type="entry name" value="Rieske [2Fe-2S] iron-sulphur domain"/>
    <property type="match status" value="1"/>
</dbReference>
<dbReference type="PANTHER" id="PTHR21266:SF59">
    <property type="entry name" value="BLR4922 PROTEIN"/>
    <property type="match status" value="1"/>
</dbReference>
<dbReference type="SUPFAM" id="SSF50022">
    <property type="entry name" value="ISP domain"/>
    <property type="match status" value="1"/>
</dbReference>
<organism evidence="8 9">
    <name type="scientific">Phenylobacterium parvum</name>
    <dbReference type="NCBI Taxonomy" id="2201350"/>
    <lineage>
        <taxon>Bacteria</taxon>
        <taxon>Pseudomonadati</taxon>
        <taxon>Pseudomonadota</taxon>
        <taxon>Alphaproteobacteria</taxon>
        <taxon>Caulobacterales</taxon>
        <taxon>Caulobacteraceae</taxon>
        <taxon>Phenylobacterium</taxon>
    </lineage>
</organism>
<sequence>MFQDFARVWTPLVPLRSLAAGPVGVQLAGERLAVFLGADGKPGVLVDRCPHRGVRLSLGRVTPEGCLECPFHGWRFGTDGANEGVPLNPRARLETLGATALPARAIGDFVWVFTDPAGPPDSEPCVPETLTDPSLARIIVARTWNCHWTRAMENMLDSPHLPFVHRKTIGRFVSRYMKPDSEMEVRWEDTDFGGVTHALLDGRDSGGRLDFHRPNMMTLHIPIPRMRLKIHALVVPIDATHTRLFVVGARSFLKWKGFTGLFEGNAAKIADEDRDVVESSWPKEAPHPSEEHSVGSDRATLAFRKYYLEVLKGGSAG</sequence>
<dbReference type="Pfam" id="PF00355">
    <property type="entry name" value="Rieske"/>
    <property type="match status" value="1"/>
</dbReference>
<evidence type="ECO:0000313" key="8">
    <source>
        <dbReference type="EMBL" id="AWM77136.1"/>
    </source>
</evidence>
<dbReference type="InterPro" id="IPR044043">
    <property type="entry name" value="VanA_C_cat"/>
</dbReference>
<dbReference type="PANTHER" id="PTHR21266">
    <property type="entry name" value="IRON-SULFUR DOMAIN CONTAINING PROTEIN"/>
    <property type="match status" value="1"/>
</dbReference>
<feature type="domain" description="Rieske" evidence="7">
    <location>
        <begin position="9"/>
        <end position="112"/>
    </location>
</feature>
<keyword evidence="8" id="KW-0223">Dioxygenase</keyword>
<keyword evidence="3" id="KW-0560">Oxidoreductase</keyword>
<keyword evidence="1" id="KW-0001">2Fe-2S</keyword>
<dbReference type="Gene3D" id="3.90.380.10">
    <property type="entry name" value="Naphthalene 1,2-dioxygenase Alpha Subunit, Chain A, domain 1"/>
    <property type="match status" value="1"/>
</dbReference>
<evidence type="ECO:0000256" key="6">
    <source>
        <dbReference type="SAM" id="MobiDB-lite"/>
    </source>
</evidence>
<dbReference type="InterPro" id="IPR050584">
    <property type="entry name" value="Cholesterol_7-desaturase"/>
</dbReference>
<dbReference type="PROSITE" id="PS51296">
    <property type="entry name" value="RIESKE"/>
    <property type="match status" value="1"/>
</dbReference>
<evidence type="ECO:0000256" key="4">
    <source>
        <dbReference type="ARBA" id="ARBA00023004"/>
    </source>
</evidence>
<dbReference type="EMBL" id="CP029479">
    <property type="protein sequence ID" value="AWM77136.1"/>
    <property type="molecule type" value="Genomic_DNA"/>
</dbReference>
<dbReference type="InterPro" id="IPR017941">
    <property type="entry name" value="Rieske_2Fe-2S"/>
</dbReference>
<keyword evidence="4" id="KW-0408">Iron</keyword>
<proteinExistence type="predicted"/>
<evidence type="ECO:0000256" key="3">
    <source>
        <dbReference type="ARBA" id="ARBA00023002"/>
    </source>
</evidence>
<dbReference type="OrthoDB" id="9800776at2"/>
<dbReference type="GO" id="GO:0051537">
    <property type="term" value="F:2 iron, 2 sulfur cluster binding"/>
    <property type="evidence" value="ECO:0007669"/>
    <property type="project" value="UniProtKB-KW"/>
</dbReference>
<gene>
    <name evidence="8" type="ORF">HYN04_04785</name>
</gene>
<name>A0A2Z3HSH7_9CAUL</name>
<feature type="region of interest" description="Disordered" evidence="6">
    <location>
        <begin position="277"/>
        <end position="296"/>
    </location>
</feature>
<dbReference type="AlphaFoldDB" id="A0A2Z3HSH7"/>
<dbReference type="Proteomes" id="UP000247763">
    <property type="component" value="Chromosome"/>
</dbReference>
<evidence type="ECO:0000313" key="9">
    <source>
        <dbReference type="Proteomes" id="UP000247763"/>
    </source>
</evidence>